<reference evidence="11" key="1">
    <citation type="submission" date="2023-07" db="EMBL/GenBank/DDBJ databases">
        <authorList>
            <person name="Stuckert A."/>
        </authorList>
    </citation>
    <scope>NUCLEOTIDE SEQUENCE</scope>
</reference>
<evidence type="ECO:0000256" key="4">
    <source>
        <dbReference type="ARBA" id="ARBA00023040"/>
    </source>
</evidence>
<comment type="subcellular location">
    <subcellularLocation>
        <location evidence="1">Membrane</location>
        <topology evidence="1">Multi-pass membrane protein</topology>
    </subcellularLocation>
</comment>
<dbReference type="Proteomes" id="UP001176940">
    <property type="component" value="Unassembled WGS sequence"/>
</dbReference>
<evidence type="ECO:0000256" key="6">
    <source>
        <dbReference type="ARBA" id="ARBA00023170"/>
    </source>
</evidence>
<keyword evidence="6" id="KW-0675">Receptor</keyword>
<keyword evidence="4" id="KW-0297">G-protein coupled receptor</keyword>
<evidence type="ECO:0000256" key="1">
    <source>
        <dbReference type="ARBA" id="ARBA00004141"/>
    </source>
</evidence>
<accession>A0ABN9LNT1</accession>
<proteinExistence type="predicted"/>
<name>A0ABN9LNT1_9NEOB</name>
<dbReference type="InterPro" id="IPR017452">
    <property type="entry name" value="GPCR_Rhodpsn_7TM"/>
</dbReference>
<evidence type="ECO:0000313" key="11">
    <source>
        <dbReference type="EMBL" id="CAJ0943710.1"/>
    </source>
</evidence>
<keyword evidence="2 9" id="KW-0812">Transmembrane</keyword>
<evidence type="ECO:0000256" key="5">
    <source>
        <dbReference type="ARBA" id="ARBA00023136"/>
    </source>
</evidence>
<keyword evidence="3 9" id="KW-1133">Transmembrane helix</keyword>
<keyword evidence="7" id="KW-0807">Transducer</keyword>
<evidence type="ECO:0000256" key="2">
    <source>
        <dbReference type="ARBA" id="ARBA00022692"/>
    </source>
</evidence>
<dbReference type="PANTHER" id="PTHR24238:SF81">
    <property type="entry name" value="CHOLECYSTOKININ RECEPTOR TYPE A"/>
    <property type="match status" value="1"/>
</dbReference>
<evidence type="ECO:0000256" key="9">
    <source>
        <dbReference type="SAM" id="Phobius"/>
    </source>
</evidence>
<feature type="transmembrane region" description="Helical" evidence="9">
    <location>
        <begin position="69"/>
        <end position="91"/>
    </location>
</feature>
<feature type="domain" description="G-protein coupled receptors family 1 profile" evidence="10">
    <location>
        <begin position="82"/>
        <end position="144"/>
    </location>
</feature>
<protein>
    <recommendedName>
        <fullName evidence="10">G-protein coupled receptors family 1 profile domain-containing protein</fullName>
    </recommendedName>
</protein>
<dbReference type="Gene3D" id="1.20.1070.10">
    <property type="entry name" value="Rhodopsin 7-helix transmembrane proteins"/>
    <property type="match status" value="1"/>
</dbReference>
<dbReference type="PANTHER" id="PTHR24238">
    <property type="entry name" value="G-PROTEIN COUPLED RECEPTOR"/>
    <property type="match status" value="1"/>
</dbReference>
<evidence type="ECO:0000256" key="8">
    <source>
        <dbReference type="SAM" id="MobiDB-lite"/>
    </source>
</evidence>
<dbReference type="SUPFAM" id="SSF81321">
    <property type="entry name" value="Family A G protein-coupled receptor-like"/>
    <property type="match status" value="1"/>
</dbReference>
<evidence type="ECO:0000259" key="10">
    <source>
        <dbReference type="PROSITE" id="PS50262"/>
    </source>
</evidence>
<dbReference type="Pfam" id="PF00001">
    <property type="entry name" value="7tm_1"/>
    <property type="match status" value="1"/>
</dbReference>
<dbReference type="PROSITE" id="PS50262">
    <property type="entry name" value="G_PROTEIN_RECEP_F1_2"/>
    <property type="match status" value="1"/>
</dbReference>
<dbReference type="PRINTS" id="PR00237">
    <property type="entry name" value="GPCRRHODOPSN"/>
</dbReference>
<comment type="caution">
    <text evidence="11">The sequence shown here is derived from an EMBL/GenBank/DDBJ whole genome shotgun (WGS) entry which is preliminary data.</text>
</comment>
<gene>
    <name evidence="11" type="ORF">RIMI_LOCUS10102148</name>
</gene>
<feature type="region of interest" description="Disordered" evidence="8">
    <location>
        <begin position="1"/>
        <end position="23"/>
    </location>
</feature>
<dbReference type="InterPro" id="IPR000276">
    <property type="entry name" value="GPCR_Rhodpsn"/>
</dbReference>
<feature type="region of interest" description="Disordered" evidence="8">
    <location>
        <begin position="168"/>
        <end position="205"/>
    </location>
</feature>
<feature type="compositionally biased region" description="Basic and acidic residues" evidence="8">
    <location>
        <begin position="168"/>
        <end position="181"/>
    </location>
</feature>
<evidence type="ECO:0000313" key="12">
    <source>
        <dbReference type="Proteomes" id="UP001176940"/>
    </source>
</evidence>
<evidence type="ECO:0000256" key="3">
    <source>
        <dbReference type="ARBA" id="ARBA00022989"/>
    </source>
</evidence>
<evidence type="ECO:0000256" key="7">
    <source>
        <dbReference type="ARBA" id="ARBA00023224"/>
    </source>
</evidence>
<keyword evidence="12" id="KW-1185">Reference proteome</keyword>
<keyword evidence="5 9" id="KW-0472">Membrane</keyword>
<sequence length="205" mass="22879">MFDSGDGSHGVVSRKPDMEPLYNQPVDNDTSDNGIFCEVTETGAIISCLGDYNHNTTLPGKDLHHAVRIFLYSLIFLLGVLGNSLVIVVLIRNQRMRTVTNIFLLSLAVSDLMLCLFCIPFTLIPNLLEDFIFGSTICSAANYFMGQISVPVQDQTVWMMQGRVIHKNQEDGRRRTKKSDTPRIGPPCNFENPAPLVTPFNKQKS</sequence>
<organism evidence="11 12">
    <name type="scientific">Ranitomeya imitator</name>
    <name type="common">mimic poison frog</name>
    <dbReference type="NCBI Taxonomy" id="111125"/>
    <lineage>
        <taxon>Eukaryota</taxon>
        <taxon>Metazoa</taxon>
        <taxon>Chordata</taxon>
        <taxon>Craniata</taxon>
        <taxon>Vertebrata</taxon>
        <taxon>Euteleostomi</taxon>
        <taxon>Amphibia</taxon>
        <taxon>Batrachia</taxon>
        <taxon>Anura</taxon>
        <taxon>Neobatrachia</taxon>
        <taxon>Hyloidea</taxon>
        <taxon>Dendrobatidae</taxon>
        <taxon>Dendrobatinae</taxon>
        <taxon>Ranitomeya</taxon>
    </lineage>
</organism>
<dbReference type="EMBL" id="CAUEEQ010021571">
    <property type="protein sequence ID" value="CAJ0943710.1"/>
    <property type="molecule type" value="Genomic_DNA"/>
</dbReference>
<feature type="transmembrane region" description="Helical" evidence="9">
    <location>
        <begin position="103"/>
        <end position="125"/>
    </location>
</feature>